<sequence>MAQPILNVIDLHVEIAGKEVLKGVNLCIYPGETHILFGPNGSGKSTLIKTIIGLSECKVTQGSIFFLGEDVTNKTISERSIMGMGMLFQSPPEIEGLPLKRLVTTAFEQCDEKYMKEMSATTTMTDYLDRDLNVGFSGGERKRCEAFQLLLQKPVLSMLDEPESGVDLESVRVLGKALSALQDRDVNGIRSATIIITHTGSILQYMHGTQAHVLIDGRMVCTGDEEVFFDIIQKNGFNYFRNVSCNGRCDTCPEKERHTIIHQELESKRSAKLDAFLNSSSQPVSQPNGCVNNQANTHMEEEPKTGSLLAAVEGIADDSFLTETTTTAVQAPQQGGVVKVDVTDTDVYGGEYRQRDQVVEEYESFEDGIEVLCLAKALEKYPWIREKYMWRAMSPDKDEITRAVAKNDKTSPTGYVIIAHPGAKSVNPINSQLIMENNKIQYVHNILISMPGSCLTVASLCTYHCGQKDHHDYIVGGQHYGVSEFFVEKDSELCFSMIHTWCNSYIVWPRSAAVVEENGVFYSNYVCLEPVVKVQMCPVADLRGRNAVAKFSAVLLAKEGTTLDVGSRALLNAEGARSESITRTISKGGVIFARADIQGNALNTKGHIECQGLVVDEGKGVIHSIPQISGSFGTELSHEAAIGRIAKDKIEYLMTRRMTEEEAVSVIIRGFLNVKVQGIPKSIQQQMDEIIDQASKEGF</sequence>
<evidence type="ECO:0000313" key="6">
    <source>
        <dbReference type="Proteomes" id="UP000078348"/>
    </source>
</evidence>
<dbReference type="SUPFAM" id="SSF101960">
    <property type="entry name" value="Stabilizer of iron transporter SufD"/>
    <property type="match status" value="1"/>
</dbReference>
<dbReference type="PANTHER" id="PTHR43204">
    <property type="entry name" value="ABC TRANSPORTER I FAMILY MEMBER 6, CHLOROPLASTIC"/>
    <property type="match status" value="1"/>
</dbReference>
<proteinExistence type="evidence at transcript level"/>
<dbReference type="Gene3D" id="3.40.50.300">
    <property type="entry name" value="P-loop containing nucleotide triphosphate hydrolases"/>
    <property type="match status" value="1"/>
</dbReference>
<dbReference type="InterPro" id="IPR000825">
    <property type="entry name" value="SUF_FeS_clus_asmbl_SufBD_core"/>
</dbReference>
<reference evidence="5 6" key="2">
    <citation type="submission" date="2016-05" db="EMBL/GenBank/DDBJ databases">
        <title>Nuclear genome of Blastocystis sp. subtype 1 NandII.</title>
        <authorList>
            <person name="Gentekaki E."/>
            <person name="Curtis B."/>
            <person name="Stairs C."/>
            <person name="Eme L."/>
            <person name="Herman E."/>
            <person name="Klimes V."/>
            <person name="Arias M.C."/>
            <person name="Elias M."/>
            <person name="Hilliou F."/>
            <person name="Klute M."/>
            <person name="Malik S.-B."/>
            <person name="Pightling A."/>
            <person name="Rachubinski R."/>
            <person name="Salas D."/>
            <person name="Schlacht A."/>
            <person name="Suga H."/>
            <person name="Archibald J."/>
            <person name="Ball S.G."/>
            <person name="Clark G."/>
            <person name="Dacks J."/>
            <person name="Van Der Giezen M."/>
            <person name="Tsaousis A."/>
            <person name="Roger A."/>
        </authorList>
    </citation>
    <scope>NUCLEOTIDE SEQUENCE [LARGE SCALE GENOMIC DNA]</scope>
    <source>
        <strain evidence="6">ATCC 50177 / NandII</strain>
        <strain evidence="5">NandII</strain>
    </source>
</reference>
<dbReference type="PROSITE" id="PS50893">
    <property type="entry name" value="ABC_TRANSPORTER_2"/>
    <property type="match status" value="1"/>
</dbReference>
<dbReference type="EMBL" id="JN399211">
    <property type="protein sequence ID" value="AFL03357.1"/>
    <property type="molecule type" value="mRNA"/>
</dbReference>
<dbReference type="Proteomes" id="UP000078348">
    <property type="component" value="Unassembled WGS sequence"/>
</dbReference>
<dbReference type="CDD" id="cd03217">
    <property type="entry name" value="ABC_FeS_Assembly"/>
    <property type="match status" value="1"/>
</dbReference>
<name>I3WER5_BLAHN</name>
<dbReference type="SMART" id="SM00382">
    <property type="entry name" value="AAA"/>
    <property type="match status" value="1"/>
</dbReference>
<keyword evidence="1" id="KW-0547">Nucleotide-binding</keyword>
<keyword evidence="6" id="KW-1185">Reference proteome</keyword>
<dbReference type="GO" id="GO:0016887">
    <property type="term" value="F:ATP hydrolysis activity"/>
    <property type="evidence" value="ECO:0007669"/>
    <property type="project" value="InterPro"/>
</dbReference>
<dbReference type="InterPro" id="IPR010230">
    <property type="entry name" value="FeS-cluster_ATPase_SufC"/>
</dbReference>
<dbReference type="InterPro" id="IPR027417">
    <property type="entry name" value="P-loop_NTPase"/>
</dbReference>
<evidence type="ECO:0000313" key="4">
    <source>
        <dbReference type="EMBL" id="AFL03357.1"/>
    </source>
</evidence>
<dbReference type="InterPro" id="IPR037284">
    <property type="entry name" value="SUF_FeS_clus_asmbl_SufBD_sf"/>
</dbReference>
<dbReference type="SUPFAM" id="SSF52540">
    <property type="entry name" value="P-loop containing nucleoside triphosphate hydrolases"/>
    <property type="match status" value="1"/>
</dbReference>
<keyword evidence="2" id="KW-0067">ATP-binding</keyword>
<dbReference type="SMR" id="I3WER5"/>
<dbReference type="InterPro" id="IPR003593">
    <property type="entry name" value="AAA+_ATPase"/>
</dbReference>
<dbReference type="Pfam" id="PF00005">
    <property type="entry name" value="ABC_tran"/>
    <property type="match status" value="1"/>
</dbReference>
<dbReference type="EMBL" id="LXWW01000044">
    <property type="protein sequence ID" value="OAO17177.1"/>
    <property type="molecule type" value="Genomic_DNA"/>
</dbReference>
<dbReference type="AlphaFoldDB" id="I3WER5"/>
<dbReference type="OrthoDB" id="6500128at2759"/>
<dbReference type="GO" id="GO:0005524">
    <property type="term" value="F:ATP binding"/>
    <property type="evidence" value="ECO:0007669"/>
    <property type="project" value="UniProtKB-KW"/>
</dbReference>
<reference evidence="4" key="1">
    <citation type="journal article" date="2012" name="Proc. Natl. Acad. Sci. U.S.A.">
        <title>Evolution of Fe/S cluster biogenesis in the anaerobic parasite Blastocystis.</title>
        <authorList>
            <person name="Tsaousis A.D."/>
            <person name="Ollagnier de Choudens S."/>
            <person name="Gentekaki E."/>
            <person name="Long S."/>
            <person name="Gaston D."/>
            <person name="Stechmann A."/>
            <person name="Vinella D."/>
            <person name="Py B."/>
            <person name="Fontecave M."/>
            <person name="Barras F."/>
            <person name="Lukes J."/>
            <person name="Roger A.J."/>
        </authorList>
    </citation>
    <scope>NUCLEOTIDE SEQUENCE</scope>
    <source>
        <strain evidence="4">NandII</strain>
    </source>
</reference>
<feature type="domain" description="ABC transporter" evidence="3">
    <location>
        <begin position="6"/>
        <end position="241"/>
    </location>
</feature>
<dbReference type="Pfam" id="PF01458">
    <property type="entry name" value="SUFBD_core"/>
    <property type="match status" value="1"/>
</dbReference>
<evidence type="ECO:0000256" key="2">
    <source>
        <dbReference type="ARBA" id="ARBA00022840"/>
    </source>
</evidence>
<accession>I3WER5</accession>
<gene>
    <name evidence="4" type="primary">sufCB</name>
    <name evidence="5" type="ORF">AV274_1116</name>
</gene>
<dbReference type="GO" id="GO:0016226">
    <property type="term" value="P:iron-sulfur cluster assembly"/>
    <property type="evidence" value="ECO:0007669"/>
    <property type="project" value="InterPro"/>
</dbReference>
<evidence type="ECO:0000313" key="5">
    <source>
        <dbReference type="EMBL" id="OAO17177.1"/>
    </source>
</evidence>
<protein>
    <submittedName>
        <fullName evidence="5">SufB/sufD domain protein</fullName>
    </submittedName>
    <submittedName>
        <fullName evidence="4">SufCB</fullName>
    </submittedName>
</protein>
<dbReference type="PANTHER" id="PTHR43204:SF1">
    <property type="entry name" value="ABC TRANSPORTER I FAMILY MEMBER 6, CHLOROPLASTIC"/>
    <property type="match status" value="1"/>
</dbReference>
<dbReference type="STRING" id="478820.I3WER5"/>
<evidence type="ECO:0000256" key="1">
    <source>
        <dbReference type="ARBA" id="ARBA00022741"/>
    </source>
</evidence>
<dbReference type="InterPro" id="IPR003439">
    <property type="entry name" value="ABC_transporter-like_ATP-bd"/>
</dbReference>
<evidence type="ECO:0000259" key="3">
    <source>
        <dbReference type="PROSITE" id="PS50893"/>
    </source>
</evidence>
<organism evidence="4">
    <name type="scientific">Blastocystis sp. subtype 1 (strain ATCC 50177 / NandII)</name>
    <dbReference type="NCBI Taxonomy" id="478820"/>
    <lineage>
        <taxon>Eukaryota</taxon>
        <taxon>Sar</taxon>
        <taxon>Stramenopiles</taxon>
        <taxon>Bigyra</taxon>
        <taxon>Opalozoa</taxon>
        <taxon>Opalinata</taxon>
        <taxon>Blastocystidae</taxon>
        <taxon>Blastocystis</taxon>
    </lineage>
</organism>